<name>A0AAW1TT59_9CUCU</name>
<dbReference type="AlphaFoldDB" id="A0AAW1TT59"/>
<keyword evidence="3" id="KW-1185">Reference proteome</keyword>
<gene>
    <name evidence="2" type="ORF">WA026_022932</name>
</gene>
<organism evidence="2 3">
    <name type="scientific">Henosepilachna vigintioctopunctata</name>
    <dbReference type="NCBI Taxonomy" id="420089"/>
    <lineage>
        <taxon>Eukaryota</taxon>
        <taxon>Metazoa</taxon>
        <taxon>Ecdysozoa</taxon>
        <taxon>Arthropoda</taxon>
        <taxon>Hexapoda</taxon>
        <taxon>Insecta</taxon>
        <taxon>Pterygota</taxon>
        <taxon>Neoptera</taxon>
        <taxon>Endopterygota</taxon>
        <taxon>Coleoptera</taxon>
        <taxon>Polyphaga</taxon>
        <taxon>Cucujiformia</taxon>
        <taxon>Coccinelloidea</taxon>
        <taxon>Coccinellidae</taxon>
        <taxon>Epilachninae</taxon>
        <taxon>Epilachnini</taxon>
        <taxon>Henosepilachna</taxon>
    </lineage>
</organism>
<proteinExistence type="predicted"/>
<evidence type="ECO:0000256" key="1">
    <source>
        <dbReference type="SAM" id="MobiDB-lite"/>
    </source>
</evidence>
<sequence>MLPKIIDEEVNQSPEIIQKNTEAVANSLKELLQSLRHDQTTNIRKRKTEVNVKPGKSISVEDFVEDDENPKLHILLPKTQVPQVPNRPKKSRKRVEIR</sequence>
<reference evidence="2 3" key="1">
    <citation type="submission" date="2023-03" db="EMBL/GenBank/DDBJ databases">
        <title>Genome insight into feeding habits of ladybird beetles.</title>
        <authorList>
            <person name="Li H.-S."/>
            <person name="Huang Y.-H."/>
            <person name="Pang H."/>
        </authorList>
    </citation>
    <scope>NUCLEOTIDE SEQUENCE [LARGE SCALE GENOMIC DNA]</scope>
    <source>
        <strain evidence="2">SYSU_2023b</strain>
        <tissue evidence="2">Whole body</tissue>
    </source>
</reference>
<evidence type="ECO:0000313" key="3">
    <source>
        <dbReference type="Proteomes" id="UP001431783"/>
    </source>
</evidence>
<protein>
    <submittedName>
        <fullName evidence="2">Uncharacterized protein</fullName>
    </submittedName>
</protein>
<evidence type="ECO:0000313" key="2">
    <source>
        <dbReference type="EMBL" id="KAK9873520.1"/>
    </source>
</evidence>
<comment type="caution">
    <text evidence="2">The sequence shown here is derived from an EMBL/GenBank/DDBJ whole genome shotgun (WGS) entry which is preliminary data.</text>
</comment>
<feature type="compositionally biased region" description="Basic residues" evidence="1">
    <location>
        <begin position="87"/>
        <end position="98"/>
    </location>
</feature>
<dbReference type="EMBL" id="JARQZJ010000021">
    <property type="protein sequence ID" value="KAK9873520.1"/>
    <property type="molecule type" value="Genomic_DNA"/>
</dbReference>
<feature type="region of interest" description="Disordered" evidence="1">
    <location>
        <begin position="78"/>
        <end position="98"/>
    </location>
</feature>
<accession>A0AAW1TT59</accession>
<dbReference type="Proteomes" id="UP001431783">
    <property type="component" value="Unassembled WGS sequence"/>
</dbReference>